<dbReference type="CDD" id="cd01942">
    <property type="entry name" value="ribokinase_group_A"/>
    <property type="match status" value="1"/>
</dbReference>
<dbReference type="GO" id="GO:0016301">
    <property type="term" value="F:kinase activity"/>
    <property type="evidence" value="ECO:0007669"/>
    <property type="project" value="UniProtKB-KW"/>
</dbReference>
<evidence type="ECO:0000256" key="1">
    <source>
        <dbReference type="ARBA" id="ARBA00010688"/>
    </source>
</evidence>
<reference evidence="5 6" key="1">
    <citation type="journal article" date="2015" name="Nature">
        <title>rRNA introns, odd ribosomes, and small enigmatic genomes across a large radiation of phyla.</title>
        <authorList>
            <person name="Brown C.T."/>
            <person name="Hug L.A."/>
            <person name="Thomas B.C."/>
            <person name="Sharon I."/>
            <person name="Castelle C.J."/>
            <person name="Singh A."/>
            <person name="Wilkins M.J."/>
            <person name="Williams K.H."/>
            <person name="Banfield J.F."/>
        </authorList>
    </citation>
    <scope>NUCLEOTIDE SEQUENCE [LARGE SCALE GENOMIC DNA]</scope>
</reference>
<organism evidence="5 6">
    <name type="scientific">Candidatus Gottesmanbacteria bacterium GW2011_GWA1_34_13</name>
    <dbReference type="NCBI Taxonomy" id="1618434"/>
    <lineage>
        <taxon>Bacteria</taxon>
        <taxon>Candidatus Gottesmaniibacteriota</taxon>
    </lineage>
</organism>
<dbReference type="PANTHER" id="PTHR43085">
    <property type="entry name" value="HEXOKINASE FAMILY MEMBER"/>
    <property type="match status" value="1"/>
</dbReference>
<dbReference type="SUPFAM" id="SSF53613">
    <property type="entry name" value="Ribokinase-like"/>
    <property type="match status" value="1"/>
</dbReference>
<dbReference type="InterPro" id="IPR050306">
    <property type="entry name" value="PfkB_Carbo_kinase"/>
</dbReference>
<accession>A0A0G0DVX7</accession>
<dbReference type="STRING" id="1618434.UR52_C0008G0012"/>
<proteinExistence type="inferred from homology"/>
<comment type="similarity">
    <text evidence="1">Belongs to the carbohydrate kinase PfkB family.</text>
</comment>
<dbReference type="InterPro" id="IPR002173">
    <property type="entry name" value="Carboh/pur_kinase_PfkB_CS"/>
</dbReference>
<evidence type="ECO:0000259" key="4">
    <source>
        <dbReference type="Pfam" id="PF00294"/>
    </source>
</evidence>
<dbReference type="Proteomes" id="UP000034176">
    <property type="component" value="Unassembled WGS sequence"/>
</dbReference>
<dbReference type="InterPro" id="IPR029056">
    <property type="entry name" value="Ribokinase-like"/>
</dbReference>
<keyword evidence="3 5" id="KW-0418">Kinase</keyword>
<dbReference type="Gene3D" id="3.40.1190.20">
    <property type="match status" value="1"/>
</dbReference>
<dbReference type="EMBL" id="LBPN01000008">
    <property type="protein sequence ID" value="KKP59302.1"/>
    <property type="molecule type" value="Genomic_DNA"/>
</dbReference>
<comment type="caution">
    <text evidence="5">The sequence shown here is derived from an EMBL/GenBank/DDBJ whole genome shotgun (WGS) entry which is preliminary data.</text>
</comment>
<keyword evidence="2" id="KW-0808">Transferase</keyword>
<protein>
    <submittedName>
        <fullName evidence="5">Adenosine kinase</fullName>
    </submittedName>
</protein>
<evidence type="ECO:0000313" key="5">
    <source>
        <dbReference type="EMBL" id="KKP59302.1"/>
    </source>
</evidence>
<name>A0A0G0DVX7_9BACT</name>
<evidence type="ECO:0000256" key="2">
    <source>
        <dbReference type="ARBA" id="ARBA00022679"/>
    </source>
</evidence>
<sequence length="318" mass="35526">MNVIVTGSLGFDYIMDFPGIFSDRIMPDKIHNLSLSFLVDKLNKNFGGTAGNIAYSLKLLGIEPIILSSAGYDFSPYYKFLLAHKISTAHIKITNSIVTGSYFVVTDREDNQIGSFYIGASKYNKNLKIINLINKKNPINFVVIAPNHPQAMNNYIQECIKLKLSFMFDPAFQIDNFSNIDLLKGISHAQILIANDYEIALILSKLKISHEKLTSLVPILITTLGAKGSIIENNHKKITIKPAKPKNVSDPTGAGDAYRAGFLAGYLRGFDLNICGQMGSISAVYTVEKYGTITHDFSIREFVKRYKTNYKEQLNLKY</sequence>
<gene>
    <name evidence="5" type="ORF">UR52_C0008G0012</name>
</gene>
<dbReference type="InterPro" id="IPR011611">
    <property type="entry name" value="PfkB_dom"/>
</dbReference>
<evidence type="ECO:0000256" key="3">
    <source>
        <dbReference type="ARBA" id="ARBA00022777"/>
    </source>
</evidence>
<dbReference type="Pfam" id="PF00294">
    <property type="entry name" value="PfkB"/>
    <property type="match status" value="1"/>
</dbReference>
<dbReference type="PANTHER" id="PTHR43085:SF46">
    <property type="entry name" value="ADENOSINE KINASE"/>
    <property type="match status" value="1"/>
</dbReference>
<dbReference type="PROSITE" id="PS00584">
    <property type="entry name" value="PFKB_KINASES_2"/>
    <property type="match status" value="1"/>
</dbReference>
<dbReference type="AlphaFoldDB" id="A0A0G0DVX7"/>
<evidence type="ECO:0000313" key="6">
    <source>
        <dbReference type="Proteomes" id="UP000034176"/>
    </source>
</evidence>
<feature type="domain" description="Carbohydrate kinase PfkB" evidence="4">
    <location>
        <begin position="27"/>
        <end position="294"/>
    </location>
</feature>
<dbReference type="PROSITE" id="PS00583">
    <property type="entry name" value="PFKB_KINASES_1"/>
    <property type="match status" value="1"/>
</dbReference>